<name>A0A2S5DK65_9NEIS</name>
<dbReference type="Proteomes" id="UP000237082">
    <property type="component" value="Unassembled WGS sequence"/>
</dbReference>
<dbReference type="Pfam" id="PF00144">
    <property type="entry name" value="Beta-lactamase"/>
    <property type="match status" value="1"/>
</dbReference>
<evidence type="ECO:0000259" key="1">
    <source>
        <dbReference type="Pfam" id="PF00144"/>
    </source>
</evidence>
<dbReference type="SUPFAM" id="SSF56601">
    <property type="entry name" value="beta-lactamase/transpeptidase-like"/>
    <property type="match status" value="1"/>
</dbReference>
<dbReference type="RefSeq" id="WP_103901359.1">
    <property type="nucleotide sequence ID" value="NZ_PQWB01000012.1"/>
</dbReference>
<dbReference type="InterPro" id="IPR050491">
    <property type="entry name" value="AmpC-like"/>
</dbReference>
<comment type="caution">
    <text evidence="2">The sequence shown here is derived from an EMBL/GenBank/DDBJ whole genome shotgun (WGS) entry which is preliminary data.</text>
</comment>
<dbReference type="PANTHER" id="PTHR46825">
    <property type="entry name" value="D-ALANYL-D-ALANINE-CARBOXYPEPTIDASE/ENDOPEPTIDASE AMPH"/>
    <property type="match status" value="1"/>
</dbReference>
<keyword evidence="3" id="KW-1185">Reference proteome</keyword>
<dbReference type="InterPro" id="IPR012338">
    <property type="entry name" value="Beta-lactam/transpept-like"/>
</dbReference>
<evidence type="ECO:0000313" key="3">
    <source>
        <dbReference type="Proteomes" id="UP000237082"/>
    </source>
</evidence>
<feature type="domain" description="Beta-lactamase-related" evidence="1">
    <location>
        <begin position="8"/>
        <end position="306"/>
    </location>
</feature>
<dbReference type="Gene3D" id="3.40.710.10">
    <property type="entry name" value="DD-peptidase/beta-lactamase superfamily"/>
    <property type="match status" value="1"/>
</dbReference>
<dbReference type="InterPro" id="IPR001466">
    <property type="entry name" value="Beta-lactam-related"/>
</dbReference>
<protein>
    <recommendedName>
        <fullName evidence="1">Beta-lactamase-related domain-containing protein</fullName>
    </recommendedName>
</protein>
<accession>A0A2S5DK65</accession>
<sequence>MDLLTPYLEQLSAAGNFSGVILAAEGQRQWLRAYGLADVSSGRAMTPDTPLRIGSLSKSFTAALILQLVDQGRLALEQPLRPLLPQLDLPAEITAGQLLRHRSGLANHTALPDYWPDRMRRRWTPDQLLNDMLARPLLFAPGSDCAYSNTGYALLARLAETVGGQPFAVQLRQMLDSLGLSSIQDEMASPAADAARGYWLDSAWTEAEPLDISNGYGAYSLSAAAPGLLRWWRAAWRGDALSPASRDWMFATEDGADDFAAGWHREHGPQGPLISHIGDVNGFIAALYAEPAQDRCVIVLSNLAQTDAWALAETMAGLLDGQECAAPGLPAPELTLPAWTDGDYLDAEGGELSIRDGVARMRRRYGVACSCPLLAVSSTSDACEAIADRVPEQLSFRRDADNITLIHHCGQSRRTYRKLMV</sequence>
<dbReference type="AlphaFoldDB" id="A0A2S5DK65"/>
<gene>
    <name evidence="2" type="ORF">C2I19_03665</name>
</gene>
<organism evidence="2 3">
    <name type="scientific">Chromobacterium alticapitis</name>
    <dbReference type="NCBI Taxonomy" id="2073169"/>
    <lineage>
        <taxon>Bacteria</taxon>
        <taxon>Pseudomonadati</taxon>
        <taxon>Pseudomonadota</taxon>
        <taxon>Betaproteobacteria</taxon>
        <taxon>Neisseriales</taxon>
        <taxon>Chromobacteriaceae</taxon>
        <taxon>Chromobacterium</taxon>
    </lineage>
</organism>
<dbReference type="OrthoDB" id="9799367at2"/>
<dbReference type="PANTHER" id="PTHR46825:SF9">
    <property type="entry name" value="BETA-LACTAMASE-RELATED DOMAIN-CONTAINING PROTEIN"/>
    <property type="match status" value="1"/>
</dbReference>
<reference evidence="3" key="1">
    <citation type="submission" date="2018-02" db="EMBL/GenBank/DDBJ databases">
        <authorList>
            <person name="O'Hara-Hanley K."/>
            <person name="Soby S."/>
        </authorList>
    </citation>
    <scope>NUCLEOTIDE SEQUENCE [LARGE SCALE GENOMIC DNA]</scope>
    <source>
        <strain evidence="3">MWU14-2602</strain>
    </source>
</reference>
<dbReference type="EMBL" id="PQWB01000012">
    <property type="protein sequence ID" value="POZ63456.1"/>
    <property type="molecule type" value="Genomic_DNA"/>
</dbReference>
<proteinExistence type="predicted"/>
<evidence type="ECO:0000313" key="2">
    <source>
        <dbReference type="EMBL" id="POZ63456.1"/>
    </source>
</evidence>